<feature type="non-terminal residue" evidence="1">
    <location>
        <position position="61"/>
    </location>
</feature>
<dbReference type="SUPFAM" id="SSF53756">
    <property type="entry name" value="UDP-Glycosyltransferase/glycogen phosphorylase"/>
    <property type="match status" value="1"/>
</dbReference>
<comment type="caution">
    <text evidence="1">The sequence shown here is derived from an EMBL/GenBank/DDBJ whole genome shotgun (WGS) entry which is preliminary data.</text>
</comment>
<proteinExistence type="predicted"/>
<reference evidence="1" key="1">
    <citation type="journal article" date="2014" name="Front. Microbiol.">
        <title>High frequency of phylogenetically diverse reductive dehalogenase-homologous genes in deep subseafloor sedimentary metagenomes.</title>
        <authorList>
            <person name="Kawai M."/>
            <person name="Futagami T."/>
            <person name="Toyoda A."/>
            <person name="Takaki Y."/>
            <person name="Nishi S."/>
            <person name="Hori S."/>
            <person name="Arai W."/>
            <person name="Tsubouchi T."/>
            <person name="Morono Y."/>
            <person name="Uchiyama I."/>
            <person name="Ito T."/>
            <person name="Fujiyama A."/>
            <person name="Inagaki F."/>
            <person name="Takami H."/>
        </authorList>
    </citation>
    <scope>NUCLEOTIDE SEQUENCE</scope>
    <source>
        <strain evidence="1">Expedition CK06-06</strain>
    </source>
</reference>
<dbReference type="InterPro" id="IPR029767">
    <property type="entry name" value="WecB-like"/>
</dbReference>
<evidence type="ECO:0008006" key="2">
    <source>
        <dbReference type="Google" id="ProtNLM"/>
    </source>
</evidence>
<accession>X1GSF6</accession>
<dbReference type="EMBL" id="BARU01007370">
    <property type="protein sequence ID" value="GAH44524.1"/>
    <property type="molecule type" value="Genomic_DNA"/>
</dbReference>
<organism evidence="1">
    <name type="scientific">marine sediment metagenome</name>
    <dbReference type="NCBI Taxonomy" id="412755"/>
    <lineage>
        <taxon>unclassified sequences</taxon>
        <taxon>metagenomes</taxon>
        <taxon>ecological metagenomes</taxon>
    </lineage>
</organism>
<name>X1GSF6_9ZZZZ</name>
<dbReference type="Gene3D" id="3.40.50.2000">
    <property type="entry name" value="Glycogen Phosphorylase B"/>
    <property type="match status" value="1"/>
</dbReference>
<sequence>MKSWEDFAKELPGIRPGRISLYGVKYAIVLGTRPEIIKMAPIIKELKQRGIQHIVIHSGQH</sequence>
<protein>
    <recommendedName>
        <fullName evidence="2">UDP-N-acetylglucosamine 2-epimerase domain-containing protein</fullName>
    </recommendedName>
</protein>
<dbReference type="AlphaFoldDB" id="X1GSF6"/>
<dbReference type="PANTHER" id="PTHR43174">
    <property type="entry name" value="UDP-N-ACETYLGLUCOSAMINE 2-EPIMERASE"/>
    <property type="match status" value="1"/>
</dbReference>
<evidence type="ECO:0000313" key="1">
    <source>
        <dbReference type="EMBL" id="GAH44524.1"/>
    </source>
</evidence>
<gene>
    <name evidence="1" type="ORF">S03H2_14524</name>
</gene>
<dbReference type="PANTHER" id="PTHR43174:SF1">
    <property type="entry name" value="UDP-N-ACETYLGLUCOSAMINE 2-EPIMERASE"/>
    <property type="match status" value="1"/>
</dbReference>